<reference evidence="2" key="1">
    <citation type="submission" date="2019-02" db="EMBL/GenBank/DDBJ databases">
        <authorList>
            <person name="Gruber-Vodicka R. H."/>
            <person name="Seah K. B. B."/>
        </authorList>
    </citation>
    <scope>NUCLEOTIDE SEQUENCE</scope>
    <source>
        <strain evidence="2">BECK_BZ131</strain>
    </source>
</reference>
<organism evidence="2">
    <name type="scientific">Candidatus Kentrum sp. FW</name>
    <dbReference type="NCBI Taxonomy" id="2126338"/>
    <lineage>
        <taxon>Bacteria</taxon>
        <taxon>Pseudomonadati</taxon>
        <taxon>Pseudomonadota</taxon>
        <taxon>Gammaproteobacteria</taxon>
        <taxon>Candidatus Kentrum</taxon>
    </lineage>
</organism>
<name>A0A450U054_9GAMM</name>
<dbReference type="PANTHER" id="PTHR43135">
    <property type="entry name" value="ALPHA-D-RIBOSE 1-METHYLPHOSPHONATE 5-TRIPHOSPHATE DIPHOSPHATASE"/>
    <property type="match status" value="1"/>
</dbReference>
<dbReference type="SUPFAM" id="SSF51338">
    <property type="entry name" value="Composite domain of metallo-dependent hydrolases"/>
    <property type="match status" value="1"/>
</dbReference>
<dbReference type="SUPFAM" id="SSF51556">
    <property type="entry name" value="Metallo-dependent hydrolases"/>
    <property type="match status" value="1"/>
</dbReference>
<dbReference type="Gene3D" id="3.30.110.90">
    <property type="entry name" value="Amidohydrolase"/>
    <property type="match status" value="1"/>
</dbReference>
<dbReference type="PROSITE" id="PS51257">
    <property type="entry name" value="PROKAR_LIPOPROTEIN"/>
    <property type="match status" value="1"/>
</dbReference>
<dbReference type="Gene3D" id="1.20.58.520">
    <property type="entry name" value="Amidohydrolase"/>
    <property type="match status" value="1"/>
</dbReference>
<evidence type="ECO:0000313" key="2">
    <source>
        <dbReference type="EMBL" id="VFJ75699.1"/>
    </source>
</evidence>
<dbReference type="Pfam" id="PF01979">
    <property type="entry name" value="Amidohydro_1"/>
    <property type="match status" value="1"/>
</dbReference>
<dbReference type="Gene3D" id="2.30.40.10">
    <property type="entry name" value="Urease, subunit C, domain 1"/>
    <property type="match status" value="2"/>
</dbReference>
<gene>
    <name evidence="2" type="ORF">BECKFW1821C_GA0114237_10859</name>
</gene>
<accession>A0A450U054</accession>
<dbReference type="AlphaFoldDB" id="A0A450U054"/>
<protein>
    <submittedName>
        <fullName evidence="2">Imidazolonepropionase</fullName>
    </submittedName>
</protein>
<dbReference type="PANTHER" id="PTHR43135:SF3">
    <property type="entry name" value="ALPHA-D-RIBOSE 1-METHYLPHOSPHONATE 5-TRIPHOSPHATE DIPHOSPHATASE"/>
    <property type="match status" value="1"/>
</dbReference>
<dbReference type="InterPro" id="IPR006680">
    <property type="entry name" value="Amidohydro-rel"/>
</dbReference>
<sequence>MRYFILIGALIAALSCGADEANPEAESSLLIENAYIIDGTGTKPMEGLSLLIRDGRIAAIGRGIEANGVKRLDATGMTLLPGLIDAHVHLGMVPGAGQRDDAAELTEQLMRHHLRAYLANGVTTVLDAGIPTRTARQFIQWIDEGHPGPRILMLSPFLTAPGGYLADPSGIIFFPPVETPQDIEDRIRNSEGLPVIGIKVPIERGYGPAPVKIHSPDMRLAITEAAGRHGLPIYIHSTSEEEADIGIEMGAHALMHAIFVGDEPSAEFIERVRESGAYLVPTFSNRDAWLIAHEPERLDGPLIQLSVPAVELETARDPDSMTFLARFFARNALGPGATEEAVRESAAKTATLDWARDRLRKEQDAVRGMHLAGVPIVLGSDSGNFPIVPYVFHGPTTLRELLLMEDAGLTRMEVIEAATRVAAEMLGIIRDVGTVEVGKCADLLLLRSNPFDDMSAFYNIAWTVRAGVARTPEQWMATEAEVEP</sequence>
<dbReference type="GO" id="GO:0016810">
    <property type="term" value="F:hydrolase activity, acting on carbon-nitrogen (but not peptide) bonds"/>
    <property type="evidence" value="ECO:0007669"/>
    <property type="project" value="InterPro"/>
</dbReference>
<evidence type="ECO:0000259" key="1">
    <source>
        <dbReference type="Pfam" id="PF01979"/>
    </source>
</evidence>
<dbReference type="InterPro" id="IPR032466">
    <property type="entry name" value="Metal_Hydrolase"/>
</dbReference>
<dbReference type="InterPro" id="IPR011059">
    <property type="entry name" value="Metal-dep_hydrolase_composite"/>
</dbReference>
<proteinExistence type="predicted"/>
<feature type="domain" description="Amidohydrolase-related" evidence="1">
    <location>
        <begin position="78"/>
        <end position="452"/>
    </location>
</feature>
<dbReference type="InterPro" id="IPR051781">
    <property type="entry name" value="Metallo-dep_Hydrolase"/>
</dbReference>
<dbReference type="EMBL" id="CAADFE010000085">
    <property type="protein sequence ID" value="VFJ75699.1"/>
    <property type="molecule type" value="Genomic_DNA"/>
</dbReference>
<dbReference type="Gene3D" id="3.20.20.140">
    <property type="entry name" value="Metal-dependent hydrolases"/>
    <property type="match status" value="1"/>
</dbReference>